<evidence type="ECO:0000313" key="3">
    <source>
        <dbReference type="Proteomes" id="UP000011625"/>
    </source>
</evidence>
<dbReference type="RefSeq" id="WP_005038755.1">
    <property type="nucleotide sequence ID" value="NZ_AOME01000006.1"/>
</dbReference>
<dbReference type="EMBL" id="AOME01000006">
    <property type="protein sequence ID" value="EMA55757.1"/>
    <property type="molecule type" value="Genomic_DNA"/>
</dbReference>
<dbReference type="PROSITE" id="PS51794">
    <property type="entry name" value="DAC"/>
    <property type="match status" value="1"/>
</dbReference>
<protein>
    <recommendedName>
        <fullName evidence="1">DAC domain-containing protein</fullName>
    </recommendedName>
</protein>
<sequence>MTESHPLEITYEDHATVTELLDVIQFCLEDISLNFDRWDEPYTRGPGLYIAIVSGRSLRDYADAMGDNHWPIEKSRHVLDDITDFYETAKEVASSQDGAVVISVDGVVQRQMVRFRDLSTDHSHEQRENTSLEYAEWMGSRHMSALDTSVRSAVVTTITLSAENGRVTIFRNGKFIAQTRDELSAEWRVHAND</sequence>
<dbReference type="InterPro" id="IPR003390">
    <property type="entry name" value="DNA_integrity_scan_DisA_N"/>
</dbReference>
<comment type="caution">
    <text evidence="2">The sequence shown here is derived from an EMBL/GenBank/DDBJ whole genome shotgun (WGS) entry which is preliminary data.</text>
</comment>
<feature type="domain" description="DAC" evidence="1">
    <location>
        <begin position="17"/>
        <end position="182"/>
    </location>
</feature>
<name>M0NCQ2_9EURY</name>
<organism evidence="2 3">
    <name type="scientific">Halococcus salifodinae DSM 8989</name>
    <dbReference type="NCBI Taxonomy" id="1227456"/>
    <lineage>
        <taxon>Archaea</taxon>
        <taxon>Methanobacteriati</taxon>
        <taxon>Methanobacteriota</taxon>
        <taxon>Stenosarchaea group</taxon>
        <taxon>Halobacteria</taxon>
        <taxon>Halobacteriales</taxon>
        <taxon>Halococcaceae</taxon>
        <taxon>Halococcus</taxon>
    </lineage>
</organism>
<dbReference type="Gene3D" id="3.40.1700.10">
    <property type="entry name" value="DNA integrity scanning protein, DisA, N-terminal domain"/>
    <property type="match status" value="1"/>
</dbReference>
<evidence type="ECO:0000313" key="2">
    <source>
        <dbReference type="EMBL" id="EMA55757.1"/>
    </source>
</evidence>
<dbReference type="OrthoDB" id="205384at2157"/>
<proteinExistence type="predicted"/>
<dbReference type="InterPro" id="IPR036888">
    <property type="entry name" value="DNA_integrity_DisA_N_sf"/>
</dbReference>
<evidence type="ECO:0000259" key="1">
    <source>
        <dbReference type="PROSITE" id="PS51794"/>
    </source>
</evidence>
<dbReference type="AlphaFoldDB" id="M0NCQ2"/>
<dbReference type="PATRIC" id="fig|1227456.3.peg.171"/>
<accession>M0NCQ2</accession>
<dbReference type="SUPFAM" id="SSF143597">
    <property type="entry name" value="YojJ-like"/>
    <property type="match status" value="1"/>
</dbReference>
<reference evidence="2 3" key="1">
    <citation type="journal article" date="2014" name="PLoS Genet.">
        <title>Phylogenetically driven sequencing of extremely halophilic archaea reveals strategies for static and dynamic osmo-response.</title>
        <authorList>
            <person name="Becker E.A."/>
            <person name="Seitzer P.M."/>
            <person name="Tritt A."/>
            <person name="Larsen D."/>
            <person name="Krusor M."/>
            <person name="Yao A.I."/>
            <person name="Wu D."/>
            <person name="Madern D."/>
            <person name="Eisen J.A."/>
            <person name="Darling A.E."/>
            <person name="Facciotti M.T."/>
        </authorList>
    </citation>
    <scope>NUCLEOTIDE SEQUENCE [LARGE SCALE GENOMIC DNA]</scope>
    <source>
        <strain evidence="2 3">DSM 8989</strain>
    </source>
</reference>
<dbReference type="Proteomes" id="UP000011625">
    <property type="component" value="Unassembled WGS sequence"/>
</dbReference>
<dbReference type="STRING" id="1227456.C450_00797"/>
<gene>
    <name evidence="2" type="ORF">C450_00797</name>
</gene>
<keyword evidence="3" id="KW-1185">Reference proteome</keyword>